<dbReference type="InterPro" id="IPR041661">
    <property type="entry name" value="ZN622/Rei1/Reh1_Znf-C2H2"/>
</dbReference>
<dbReference type="Pfam" id="PF12756">
    <property type="entry name" value="zf-C2H2_2"/>
    <property type="match status" value="2"/>
</dbReference>
<dbReference type="GO" id="GO:0008270">
    <property type="term" value="F:zinc ion binding"/>
    <property type="evidence" value="ECO:0007669"/>
    <property type="project" value="UniProtKB-KW"/>
</dbReference>
<dbReference type="PROSITE" id="PS50157">
    <property type="entry name" value="ZINC_FINGER_C2H2_2"/>
    <property type="match status" value="1"/>
</dbReference>
<dbReference type="SUPFAM" id="SSF57667">
    <property type="entry name" value="beta-beta-alpha zinc fingers"/>
    <property type="match status" value="3"/>
</dbReference>
<dbReference type="OrthoDB" id="7848332at2759"/>
<gene>
    <name evidence="8" type="ORF">BCR43DRAFT_494543</name>
</gene>
<evidence type="ECO:0000259" key="7">
    <source>
        <dbReference type="PROSITE" id="PS50157"/>
    </source>
</evidence>
<dbReference type="EMBL" id="MCGN01000007">
    <property type="protein sequence ID" value="ORY94759.1"/>
    <property type="molecule type" value="Genomic_DNA"/>
</dbReference>
<comment type="similarity">
    <text evidence="4">Belongs to the ZNF277 family.</text>
</comment>
<name>A0A1X2H853_SYNRA</name>
<dbReference type="FunCoup" id="A0A1X2H853">
    <property type="interactions" value="2"/>
</dbReference>
<evidence type="ECO:0000256" key="2">
    <source>
        <dbReference type="ARBA" id="ARBA00022771"/>
    </source>
</evidence>
<protein>
    <recommendedName>
        <fullName evidence="7">C2H2-type domain-containing protein</fullName>
    </recommendedName>
</protein>
<dbReference type="InterPro" id="IPR040048">
    <property type="entry name" value="ZNF277"/>
</dbReference>
<keyword evidence="2 5" id="KW-0863">Zinc-finger</keyword>
<dbReference type="InterPro" id="IPR013087">
    <property type="entry name" value="Znf_C2H2_type"/>
</dbReference>
<keyword evidence="3" id="KW-0862">Zinc</keyword>
<reference evidence="8 9" key="1">
    <citation type="submission" date="2016-07" db="EMBL/GenBank/DDBJ databases">
        <title>Pervasive Adenine N6-methylation of Active Genes in Fungi.</title>
        <authorList>
            <consortium name="DOE Joint Genome Institute"/>
            <person name="Mondo S.J."/>
            <person name="Dannebaum R.O."/>
            <person name="Kuo R.C."/>
            <person name="Labutti K."/>
            <person name="Haridas S."/>
            <person name="Kuo A."/>
            <person name="Salamov A."/>
            <person name="Ahrendt S.R."/>
            <person name="Lipzen A."/>
            <person name="Sullivan W."/>
            <person name="Andreopoulos W.B."/>
            <person name="Clum A."/>
            <person name="Lindquist E."/>
            <person name="Daum C."/>
            <person name="Ramamoorthy G.K."/>
            <person name="Gryganskyi A."/>
            <person name="Culley D."/>
            <person name="Magnuson J.K."/>
            <person name="James T.Y."/>
            <person name="O'Malley M.A."/>
            <person name="Stajich J.E."/>
            <person name="Spatafora J.W."/>
            <person name="Visel A."/>
            <person name="Grigoriev I.V."/>
        </authorList>
    </citation>
    <scope>NUCLEOTIDE SEQUENCE [LARGE SCALE GENOMIC DNA]</scope>
    <source>
        <strain evidence="8 9">NRRL 2496</strain>
    </source>
</reference>
<dbReference type="Gene3D" id="3.30.160.60">
    <property type="entry name" value="Classic Zinc Finger"/>
    <property type="match status" value="1"/>
</dbReference>
<dbReference type="InParanoid" id="A0A1X2H853"/>
<dbReference type="PANTHER" id="PTHR13267">
    <property type="entry name" value="ZINC FINGER PROTEIN 277"/>
    <property type="match status" value="1"/>
</dbReference>
<keyword evidence="9" id="KW-1185">Reference proteome</keyword>
<feature type="domain" description="C2H2-type" evidence="7">
    <location>
        <begin position="262"/>
        <end position="286"/>
    </location>
</feature>
<feature type="region of interest" description="Disordered" evidence="6">
    <location>
        <begin position="1"/>
        <end position="91"/>
    </location>
</feature>
<evidence type="ECO:0000313" key="9">
    <source>
        <dbReference type="Proteomes" id="UP000242180"/>
    </source>
</evidence>
<dbReference type="SMART" id="SM00355">
    <property type="entry name" value="ZnF_C2H2"/>
    <property type="match status" value="3"/>
</dbReference>
<evidence type="ECO:0000256" key="4">
    <source>
        <dbReference type="ARBA" id="ARBA00034119"/>
    </source>
</evidence>
<dbReference type="AlphaFoldDB" id="A0A1X2H853"/>
<evidence type="ECO:0000256" key="3">
    <source>
        <dbReference type="ARBA" id="ARBA00022833"/>
    </source>
</evidence>
<evidence type="ECO:0000313" key="8">
    <source>
        <dbReference type="EMBL" id="ORY94759.1"/>
    </source>
</evidence>
<dbReference type="PROSITE" id="PS00028">
    <property type="entry name" value="ZINC_FINGER_C2H2_1"/>
    <property type="match status" value="1"/>
</dbReference>
<dbReference type="InterPro" id="IPR036236">
    <property type="entry name" value="Znf_C2H2_sf"/>
</dbReference>
<evidence type="ECO:0000256" key="1">
    <source>
        <dbReference type="ARBA" id="ARBA00022723"/>
    </source>
</evidence>
<feature type="compositionally biased region" description="Polar residues" evidence="6">
    <location>
        <begin position="12"/>
        <end position="28"/>
    </location>
</feature>
<dbReference type="OMA" id="WDKPEFF"/>
<proteinExistence type="inferred from homology"/>
<organism evidence="8 9">
    <name type="scientific">Syncephalastrum racemosum</name>
    <name type="common">Filamentous fungus</name>
    <dbReference type="NCBI Taxonomy" id="13706"/>
    <lineage>
        <taxon>Eukaryota</taxon>
        <taxon>Fungi</taxon>
        <taxon>Fungi incertae sedis</taxon>
        <taxon>Mucoromycota</taxon>
        <taxon>Mucoromycotina</taxon>
        <taxon>Mucoromycetes</taxon>
        <taxon>Mucorales</taxon>
        <taxon>Syncephalastraceae</taxon>
        <taxon>Syncephalastrum</taxon>
    </lineage>
</organism>
<dbReference type="Proteomes" id="UP000242180">
    <property type="component" value="Unassembled WGS sequence"/>
</dbReference>
<dbReference type="STRING" id="13706.A0A1X2H853"/>
<dbReference type="PANTHER" id="PTHR13267:SF3">
    <property type="entry name" value="ZINC FINGER PROTEIN 277"/>
    <property type="match status" value="1"/>
</dbReference>
<accession>A0A1X2H853</accession>
<comment type="caution">
    <text evidence="8">The sequence shown here is derived from an EMBL/GenBank/DDBJ whole genome shotgun (WGS) entry which is preliminary data.</text>
</comment>
<evidence type="ECO:0000256" key="5">
    <source>
        <dbReference type="PROSITE-ProRule" id="PRU00042"/>
    </source>
</evidence>
<keyword evidence="1" id="KW-0479">Metal-binding</keyword>
<sequence length="492" mass="57257">MEDSGEWHTVVNGKTMSPQEVNNTTQKRSPTKLKAKSSTTRQEKQAAANARRESNARTTLGENPYHQDEHSGSSDEEEDDNSPDPIDQILPPYHSNIMTVCEFRDCPRVEPIMDTTALVQHLRQDHGIAFKNLHHMYMALDPYLQRWGKVLDSDDAKYKYGVADPAEPEVYVIDPSVCEADKEIRDSIQRQKLAEVLETQQREREKEATQPRKCLFCKIVCDKRSSLFRHMFAEHNFNIGLPDNIVDVNEFLNILEGKLTRLQCLYCEKIFTSAQVLRKHMRKKKHFKISARNRQYDRFYVINYLEPGKNWEHFEKDNYESDEEKRDESWADWEEEDAELTMCLFDQNMFPTPEKAVEHMREAHGFDLTQIRKDQDLDFYKTVILINYIRHQSSLNKCFACGTIVDDLGLLAEHMVSKGCLKEPIKKDAEYWKDPKYLLPTYENDPLLTGFEVESDDEDVMKMTDAEANSKFLSDVMSESLAISDEPAPKKK</sequence>
<evidence type="ECO:0000256" key="6">
    <source>
        <dbReference type="SAM" id="MobiDB-lite"/>
    </source>
</evidence>